<dbReference type="SUPFAM" id="SSF51161">
    <property type="entry name" value="Trimeric LpxA-like enzymes"/>
    <property type="match status" value="1"/>
</dbReference>
<evidence type="ECO:0000313" key="2">
    <source>
        <dbReference type="EMBL" id="SDE48541.1"/>
    </source>
</evidence>
<dbReference type="Proteomes" id="UP000199321">
    <property type="component" value="Unassembled WGS sequence"/>
</dbReference>
<dbReference type="InterPro" id="IPR011004">
    <property type="entry name" value="Trimer_LpxA-like_sf"/>
</dbReference>
<dbReference type="InterPro" id="IPR050179">
    <property type="entry name" value="Trans_hexapeptide_repeat"/>
</dbReference>
<keyword evidence="3" id="KW-1185">Reference proteome</keyword>
<dbReference type="PANTHER" id="PTHR43300">
    <property type="entry name" value="ACETYLTRANSFERASE"/>
    <property type="match status" value="1"/>
</dbReference>
<dbReference type="PANTHER" id="PTHR43300:SF11">
    <property type="entry name" value="ACETYLTRANSFERASE RV3034C-RELATED"/>
    <property type="match status" value="1"/>
</dbReference>
<proteinExistence type="inferred from homology"/>
<dbReference type="Gene3D" id="2.160.10.10">
    <property type="entry name" value="Hexapeptide repeat proteins"/>
    <property type="match status" value="1"/>
</dbReference>
<gene>
    <name evidence="2" type="ORF">SAMN05421855_101858</name>
</gene>
<evidence type="ECO:0000313" key="3">
    <source>
        <dbReference type="Proteomes" id="UP000199321"/>
    </source>
</evidence>
<dbReference type="EMBL" id="FNBA01000001">
    <property type="protein sequence ID" value="SDE48541.1"/>
    <property type="molecule type" value="Genomic_DNA"/>
</dbReference>
<name>A0A1G7DAF6_9FLAO</name>
<dbReference type="RefSeq" id="WP_093140922.1">
    <property type="nucleotide sequence ID" value="NZ_BMWO01000001.1"/>
</dbReference>
<evidence type="ECO:0008006" key="4">
    <source>
        <dbReference type="Google" id="ProtNLM"/>
    </source>
</evidence>
<dbReference type="OrthoDB" id="9812571at2"/>
<dbReference type="STRING" id="227084.SAMN05421855_101858"/>
<dbReference type="AlphaFoldDB" id="A0A1G7DAF6"/>
<protein>
    <recommendedName>
        <fullName evidence="4">Transferase hexapeptide (Six repeat-containing protein)</fullName>
    </recommendedName>
</protein>
<comment type="similarity">
    <text evidence="1">Belongs to the transferase hexapeptide repeat family.</text>
</comment>
<reference evidence="2 3" key="1">
    <citation type="submission" date="2016-10" db="EMBL/GenBank/DDBJ databases">
        <authorList>
            <person name="de Groot N.N."/>
        </authorList>
    </citation>
    <scope>NUCLEOTIDE SEQUENCE [LARGE SCALE GENOMIC DNA]</scope>
    <source>
        <strain evidence="2 3">DSM 16195</strain>
    </source>
</reference>
<accession>A0A1G7DAF6</accession>
<organism evidence="2 3">
    <name type="scientific">Ulvibacter litoralis</name>
    <dbReference type="NCBI Taxonomy" id="227084"/>
    <lineage>
        <taxon>Bacteria</taxon>
        <taxon>Pseudomonadati</taxon>
        <taxon>Bacteroidota</taxon>
        <taxon>Flavobacteriia</taxon>
        <taxon>Flavobacteriales</taxon>
        <taxon>Flavobacteriaceae</taxon>
        <taxon>Ulvibacter</taxon>
    </lineage>
</organism>
<evidence type="ECO:0000256" key="1">
    <source>
        <dbReference type="ARBA" id="ARBA00007274"/>
    </source>
</evidence>
<sequence>MKNKILKKILFKIIKLCPFNSVRLFIYRNFFKYTIGTNVFIGKSILNSKKVTIGNNVVIKNNCIITAGNVTIGNNTSIHSGNVIMGKASFSIGNNSRIINDHFIDVWNSVEIGNNTWLAGKASQLWTHGSIYTKTGKKDLSIKIGDNIYMASNCSIAPGVTIESLNLIGLGSVVTQSISSSKNIIAGNPAKIIKENIDWRENW</sequence>